<dbReference type="Gene3D" id="3.10.105.10">
    <property type="entry name" value="Dipeptide-binding Protein, Domain 3"/>
    <property type="match status" value="1"/>
</dbReference>
<dbReference type="OrthoDB" id="5243526at2"/>
<dbReference type="Gene3D" id="3.40.190.10">
    <property type="entry name" value="Periplasmic binding protein-like II"/>
    <property type="match status" value="1"/>
</dbReference>
<dbReference type="GO" id="GO:0042597">
    <property type="term" value="C:periplasmic space"/>
    <property type="evidence" value="ECO:0007669"/>
    <property type="project" value="UniProtKB-ARBA"/>
</dbReference>
<dbReference type="SUPFAM" id="SSF53850">
    <property type="entry name" value="Periplasmic binding protein-like II"/>
    <property type="match status" value="1"/>
</dbReference>
<feature type="domain" description="Solute-binding protein family 5" evidence="2">
    <location>
        <begin position="101"/>
        <end position="449"/>
    </location>
</feature>
<gene>
    <name evidence="3" type="ORF">B7R21_18030</name>
</gene>
<dbReference type="PANTHER" id="PTHR30290:SF38">
    <property type="entry name" value="D,D-DIPEPTIDE-BINDING PERIPLASMIC PROTEIN DDPA-RELATED"/>
    <property type="match status" value="1"/>
</dbReference>
<evidence type="ECO:0000259" key="2">
    <source>
        <dbReference type="Pfam" id="PF00496"/>
    </source>
</evidence>
<dbReference type="InterPro" id="IPR000914">
    <property type="entry name" value="SBP_5_dom"/>
</dbReference>
<sequence length="535" mass="56758">MTPRRSRGTSSHRSEQMKYQRSVPIVAVALAAVVILSGCTSGGTNNPTESVTPVPGGVINVAGIPSAVDPMSTSSRAAWRVAAQACEGLFANTAELGVADGLVESWSYDEPGKAYHFALRKGVPFQDGTELKAADVVASLQRFAASAPGATFKTLMESVTAVDDYNVDLILTQPSGAIPALLATPDTAAYIMPASIVQGRAPTDALTSLVCTGPYKLDSYVPDQSVTLSRFAEYAARTDPSDGAAGAKIAYADTINFVPSTSANVSNLLVSGQADIAPDFPLDQVTTVENNPAVTVNAIESGAYPLMQFNTRNGLLANPTLRQAVQAALDDTTVMAAIAPDQKYASIDSSLFPADSPWYSKEGSDSYNANDVDLSKQLQKKAGYNGEELVLLYQAADSYTPVVVQQLQDAGFNVRADLLDSAAFTAARGDDSKWNMFMSGGTSYGDPLTVVFLGANFPGWWNTPEKQALMAEFTAGATQEDRKVVWDKLQALIYEQAPFVRFGGRSQIDVTSSHIADYPAMRGSARGFYNVPVAQ</sequence>
<reference evidence="3 4" key="1">
    <citation type="submission" date="2017-04" db="EMBL/GenBank/DDBJ databases">
        <title>Comparative genome analysis of Subtercola boreus.</title>
        <authorList>
            <person name="Cho Y.-J."/>
            <person name="Cho A."/>
            <person name="Kim O.-S."/>
            <person name="Lee J.-I."/>
        </authorList>
    </citation>
    <scope>NUCLEOTIDE SEQUENCE [LARGE SCALE GENOMIC DNA]</scope>
    <source>
        <strain evidence="3 4">P27444</strain>
    </source>
</reference>
<dbReference type="GO" id="GO:1904680">
    <property type="term" value="F:peptide transmembrane transporter activity"/>
    <property type="evidence" value="ECO:0007669"/>
    <property type="project" value="TreeGrafter"/>
</dbReference>
<evidence type="ECO:0000313" key="4">
    <source>
        <dbReference type="Proteomes" id="UP000256709"/>
    </source>
</evidence>
<dbReference type="EMBL" id="NBXA01000043">
    <property type="protein sequence ID" value="RFA06858.1"/>
    <property type="molecule type" value="Genomic_DNA"/>
</dbReference>
<proteinExistence type="predicted"/>
<evidence type="ECO:0000313" key="3">
    <source>
        <dbReference type="EMBL" id="RFA06858.1"/>
    </source>
</evidence>
<evidence type="ECO:0000256" key="1">
    <source>
        <dbReference type="ARBA" id="ARBA00022729"/>
    </source>
</evidence>
<protein>
    <recommendedName>
        <fullName evidence="2">Solute-binding protein family 5 domain-containing protein</fullName>
    </recommendedName>
</protein>
<accession>A0A3E0VBI0</accession>
<dbReference type="Gene3D" id="3.90.76.10">
    <property type="entry name" value="Dipeptide-binding Protein, Domain 1"/>
    <property type="match status" value="1"/>
</dbReference>
<dbReference type="Pfam" id="PF00496">
    <property type="entry name" value="SBP_bac_5"/>
    <property type="match status" value="1"/>
</dbReference>
<name>A0A3E0VBI0_9MICO</name>
<dbReference type="PIRSF" id="PIRSF002741">
    <property type="entry name" value="MppA"/>
    <property type="match status" value="1"/>
</dbReference>
<dbReference type="GO" id="GO:0015833">
    <property type="term" value="P:peptide transport"/>
    <property type="evidence" value="ECO:0007669"/>
    <property type="project" value="TreeGrafter"/>
</dbReference>
<dbReference type="Proteomes" id="UP000256709">
    <property type="component" value="Unassembled WGS sequence"/>
</dbReference>
<dbReference type="InterPro" id="IPR039424">
    <property type="entry name" value="SBP_5"/>
</dbReference>
<comment type="caution">
    <text evidence="3">The sequence shown here is derived from an EMBL/GenBank/DDBJ whole genome shotgun (WGS) entry which is preliminary data.</text>
</comment>
<organism evidence="3 4">
    <name type="scientific">Subtercola boreus</name>
    <dbReference type="NCBI Taxonomy" id="120213"/>
    <lineage>
        <taxon>Bacteria</taxon>
        <taxon>Bacillati</taxon>
        <taxon>Actinomycetota</taxon>
        <taxon>Actinomycetes</taxon>
        <taxon>Micrococcales</taxon>
        <taxon>Microbacteriaceae</taxon>
        <taxon>Subtercola</taxon>
    </lineage>
</organism>
<dbReference type="PANTHER" id="PTHR30290">
    <property type="entry name" value="PERIPLASMIC BINDING COMPONENT OF ABC TRANSPORTER"/>
    <property type="match status" value="1"/>
</dbReference>
<dbReference type="GO" id="GO:0043190">
    <property type="term" value="C:ATP-binding cassette (ABC) transporter complex"/>
    <property type="evidence" value="ECO:0007669"/>
    <property type="project" value="InterPro"/>
</dbReference>
<dbReference type="AlphaFoldDB" id="A0A3E0VBI0"/>
<dbReference type="InterPro" id="IPR030678">
    <property type="entry name" value="Peptide/Ni-bd"/>
</dbReference>
<keyword evidence="1" id="KW-0732">Signal</keyword>